<name>A0ABS7WR25_9BACT</name>
<sequence>MQINQVILPFIHIIAGVCFVGLHLSLRINAKFYLQDNKEYLKKVLEHIKIQFYSIIILMIILALSAIFMFDYAVKNPIFHSLAFTQWLLYAFIGLNLAYMYYQFLACYKNKETLFINEKLTLILYYFVPLNLLVSCIGILFALIISVII</sequence>
<protein>
    <recommendedName>
        <fullName evidence="4">3-isopropylmalate dehydratase</fullName>
    </recommendedName>
</protein>
<evidence type="ECO:0000256" key="1">
    <source>
        <dbReference type="SAM" id="Phobius"/>
    </source>
</evidence>
<organism evidence="2 3">
    <name type="scientific">Campylobacter canadensis</name>
    <dbReference type="NCBI Taxonomy" id="449520"/>
    <lineage>
        <taxon>Bacteria</taxon>
        <taxon>Pseudomonadati</taxon>
        <taxon>Campylobacterota</taxon>
        <taxon>Epsilonproteobacteria</taxon>
        <taxon>Campylobacterales</taxon>
        <taxon>Campylobacteraceae</taxon>
        <taxon>Campylobacter</taxon>
    </lineage>
</organism>
<feature type="transmembrane region" description="Helical" evidence="1">
    <location>
        <begin position="82"/>
        <end position="102"/>
    </location>
</feature>
<feature type="transmembrane region" description="Helical" evidence="1">
    <location>
        <begin position="6"/>
        <end position="29"/>
    </location>
</feature>
<reference evidence="2 3" key="1">
    <citation type="submission" date="2020-07" db="EMBL/GenBank/DDBJ databases">
        <title>Transfer of Campylobacter canadensis to the novel genus Avispirillum gen. nov., that also includes two novel species recovered from migratory waterfowl: Avispirillum anseris sp. nov. and Avispirillum brantae sp. nov.</title>
        <authorList>
            <person name="Miller W.G."/>
            <person name="Chapman M.H."/>
            <person name="Yee E."/>
            <person name="Inglis G.D."/>
        </authorList>
    </citation>
    <scope>NUCLEOTIDE SEQUENCE [LARGE SCALE GENOMIC DNA]</scope>
    <source>
        <strain evidence="2 3">L283</strain>
    </source>
</reference>
<comment type="caution">
    <text evidence="2">The sequence shown here is derived from an EMBL/GenBank/DDBJ whole genome shotgun (WGS) entry which is preliminary data.</text>
</comment>
<feature type="transmembrane region" description="Helical" evidence="1">
    <location>
        <begin position="123"/>
        <end position="148"/>
    </location>
</feature>
<dbReference type="EMBL" id="JACGBB010000002">
    <property type="protein sequence ID" value="MBZ7986826.1"/>
    <property type="molecule type" value="Genomic_DNA"/>
</dbReference>
<feature type="transmembrane region" description="Helical" evidence="1">
    <location>
        <begin position="50"/>
        <end position="70"/>
    </location>
</feature>
<keyword evidence="3" id="KW-1185">Reference proteome</keyword>
<keyword evidence="1" id="KW-0472">Membrane</keyword>
<keyword evidence="1" id="KW-1133">Transmembrane helix</keyword>
<evidence type="ECO:0000313" key="2">
    <source>
        <dbReference type="EMBL" id="MBZ7986826.1"/>
    </source>
</evidence>
<evidence type="ECO:0000313" key="3">
    <source>
        <dbReference type="Proteomes" id="UP000786183"/>
    </source>
</evidence>
<gene>
    <name evidence="2" type="ORF">AVCANL283_01670</name>
</gene>
<dbReference type="Proteomes" id="UP000786183">
    <property type="component" value="Unassembled WGS sequence"/>
</dbReference>
<accession>A0ABS7WR25</accession>
<keyword evidence="1" id="KW-0812">Transmembrane</keyword>
<proteinExistence type="predicted"/>
<dbReference type="RefSeq" id="WP_172230322.1">
    <property type="nucleotide sequence ID" value="NZ_CP035946.1"/>
</dbReference>
<evidence type="ECO:0008006" key="4">
    <source>
        <dbReference type="Google" id="ProtNLM"/>
    </source>
</evidence>